<reference evidence="2" key="1">
    <citation type="journal article" date="2011" name="PLoS ONE">
        <title>The entomopathogenic bacterial endosymbionts xenorhabdus and photorhabdus: convergent lifestyles from divergent genomes.</title>
        <authorList>
            <person name="Chaston J.M."/>
            <person name="Suen G."/>
            <person name="Tucker S.L."/>
            <person name="Andersen A.W."/>
            <person name="Bhasin A."/>
            <person name="Bode E."/>
            <person name="Bode H.B."/>
            <person name="Brachmann A.O."/>
            <person name="Cowles C.E."/>
            <person name="Cowles K.N."/>
            <person name="Darby C."/>
            <person name="de Leon L."/>
            <person name="Drace K."/>
            <person name="Du Z."/>
            <person name="Givaudan A."/>
            <person name="Herbert Tran E.E."/>
            <person name="Jewell K.A."/>
            <person name="Knack J.J."/>
            <person name="Krasomil-Osterfeld K.C."/>
            <person name="Kukor R."/>
            <person name="Lanois A."/>
            <person name="Latreille P."/>
            <person name="Leimgruber N.K."/>
            <person name="Lipke C.M."/>
            <person name="Liu R."/>
            <person name="Lu X."/>
            <person name="Martens E.C."/>
            <person name="Marri P.R."/>
            <person name="Medigue C."/>
            <person name="Menard M.L."/>
            <person name="Miller N.M."/>
            <person name="Morales-Soto N."/>
            <person name="Norton S."/>
            <person name="Ogier J.C."/>
            <person name="Orchard S.S."/>
            <person name="Park D."/>
            <person name="Park Y."/>
            <person name="Qurollo B.A."/>
            <person name="Sugar D.R."/>
            <person name="Richards G.R."/>
            <person name="Rouy Z."/>
            <person name="Slominski B."/>
            <person name="Slominski K."/>
            <person name="Snyder H."/>
            <person name="Tjaden B.C."/>
            <person name="van der Hoeven R."/>
            <person name="Welch R.D."/>
            <person name="Wheeler C."/>
            <person name="Xiang B."/>
            <person name="Barbazuk B."/>
            <person name="Gaudriault S."/>
            <person name="Goodner B."/>
            <person name="Slater S.C."/>
            <person name="Forst S."/>
            <person name="Goldman B.S."/>
            <person name="Goodrich-Blair H."/>
        </authorList>
    </citation>
    <scope>NUCLEOTIDE SEQUENCE [LARGE SCALE GENOMIC DNA]</scope>
    <source>
        <strain evidence="2">SS-2004</strain>
    </source>
</reference>
<evidence type="ECO:0000313" key="3">
    <source>
        <dbReference type="Proteomes" id="UP000002045"/>
    </source>
</evidence>
<organism evidence="2 3">
    <name type="scientific">Xenorhabdus bovienii (strain SS-2004)</name>
    <name type="common">Xenorhabdus nematophila subsp. bovienii</name>
    <dbReference type="NCBI Taxonomy" id="406818"/>
    <lineage>
        <taxon>Bacteria</taxon>
        <taxon>Pseudomonadati</taxon>
        <taxon>Pseudomonadota</taxon>
        <taxon>Gammaproteobacteria</taxon>
        <taxon>Enterobacterales</taxon>
        <taxon>Morganellaceae</taxon>
        <taxon>Xenorhabdus</taxon>
    </lineage>
</organism>
<protein>
    <submittedName>
        <fullName evidence="2">Uncharacterized protein</fullName>
    </submittedName>
</protein>
<dbReference type="EMBL" id="FN667741">
    <property type="protein sequence ID" value="CBJ81487.1"/>
    <property type="molecule type" value="Genomic_DNA"/>
</dbReference>
<dbReference type="AlphaFoldDB" id="D3V1E3"/>
<dbReference type="KEGG" id="xbo:XBJ1_2361"/>
<dbReference type="HOGENOM" id="CLU_3142339_0_0_6"/>
<keyword evidence="1" id="KW-0472">Membrane</keyword>
<proteinExistence type="predicted"/>
<gene>
    <name evidence="2" type="ordered locus">XBJ1_2361</name>
</gene>
<accession>D3V1E3</accession>
<keyword evidence="1" id="KW-0812">Transmembrane</keyword>
<keyword evidence="1" id="KW-1133">Transmembrane helix</keyword>
<sequence length="49" mass="5746">MFMDCITIIHISFVLVTTYILSLKNKSHKHRKKKLNKGSISTKKIKERS</sequence>
<name>D3V1E3_XENBS</name>
<evidence type="ECO:0000313" key="2">
    <source>
        <dbReference type="EMBL" id="CBJ81487.1"/>
    </source>
</evidence>
<evidence type="ECO:0000256" key="1">
    <source>
        <dbReference type="SAM" id="Phobius"/>
    </source>
</evidence>
<dbReference type="Proteomes" id="UP000002045">
    <property type="component" value="Chromosome"/>
</dbReference>
<feature type="transmembrane region" description="Helical" evidence="1">
    <location>
        <begin position="6"/>
        <end position="23"/>
    </location>
</feature>